<sequence length="114" mass="12610">MVLHLALAAKLNLSIAFRGSVLSPTCLLLCFIVKLSISNPWFQRTLDDTSHGFRLFLFQLSRIVFGPENVNDNDPSSPGRWNRAARLLRQCVGGTQSAIEEDAASYQVLSMTAL</sequence>
<proteinExistence type="predicted"/>
<protein>
    <submittedName>
        <fullName evidence="1">Uncharacterized protein</fullName>
    </submittedName>
</protein>
<organism evidence="1 2">
    <name type="scientific">Melastoma candidum</name>
    <dbReference type="NCBI Taxonomy" id="119954"/>
    <lineage>
        <taxon>Eukaryota</taxon>
        <taxon>Viridiplantae</taxon>
        <taxon>Streptophyta</taxon>
        <taxon>Embryophyta</taxon>
        <taxon>Tracheophyta</taxon>
        <taxon>Spermatophyta</taxon>
        <taxon>Magnoliopsida</taxon>
        <taxon>eudicotyledons</taxon>
        <taxon>Gunneridae</taxon>
        <taxon>Pentapetalae</taxon>
        <taxon>rosids</taxon>
        <taxon>malvids</taxon>
        <taxon>Myrtales</taxon>
        <taxon>Melastomataceae</taxon>
        <taxon>Melastomatoideae</taxon>
        <taxon>Melastomateae</taxon>
        <taxon>Melastoma</taxon>
    </lineage>
</organism>
<comment type="caution">
    <text evidence="1">The sequence shown here is derived from an EMBL/GenBank/DDBJ whole genome shotgun (WGS) entry which is preliminary data.</text>
</comment>
<reference evidence="2" key="1">
    <citation type="journal article" date="2023" name="Front. Plant Sci.">
        <title>Chromosomal-level genome assembly of Melastoma candidum provides insights into trichome evolution.</title>
        <authorList>
            <person name="Zhong Y."/>
            <person name="Wu W."/>
            <person name="Sun C."/>
            <person name="Zou P."/>
            <person name="Liu Y."/>
            <person name="Dai S."/>
            <person name="Zhou R."/>
        </authorList>
    </citation>
    <scope>NUCLEOTIDE SEQUENCE [LARGE SCALE GENOMIC DNA]</scope>
</reference>
<name>A0ACB9NQK9_9MYRT</name>
<evidence type="ECO:0000313" key="1">
    <source>
        <dbReference type="EMBL" id="KAI4338475.1"/>
    </source>
</evidence>
<accession>A0ACB9NQK9</accession>
<gene>
    <name evidence="1" type="ORF">MLD38_023530</name>
</gene>
<keyword evidence="2" id="KW-1185">Reference proteome</keyword>
<evidence type="ECO:0000313" key="2">
    <source>
        <dbReference type="Proteomes" id="UP001057402"/>
    </source>
</evidence>
<dbReference type="Proteomes" id="UP001057402">
    <property type="component" value="Chromosome 7"/>
</dbReference>
<dbReference type="EMBL" id="CM042886">
    <property type="protein sequence ID" value="KAI4338475.1"/>
    <property type="molecule type" value="Genomic_DNA"/>
</dbReference>